<reference evidence="2 3" key="1">
    <citation type="submission" date="2022-11" db="EMBL/GenBank/DDBJ databases">
        <title>The characterization of three novel Bacteroidetes species and genomic analysis of their roles in tidal elemental geochemical cycles.</title>
        <authorList>
            <person name="Ma K."/>
        </authorList>
    </citation>
    <scope>NUCLEOTIDE SEQUENCE [LARGE SCALE GENOMIC DNA]</scope>
    <source>
        <strain evidence="2 3">M17</strain>
    </source>
</reference>
<dbReference type="Pfam" id="PF20600">
    <property type="entry name" value="ExoX-like_C"/>
    <property type="match status" value="1"/>
</dbReference>
<gene>
    <name evidence="2" type="ORF">OO013_17465</name>
</gene>
<dbReference type="SMART" id="SM00479">
    <property type="entry name" value="EXOIII"/>
    <property type="match status" value="1"/>
</dbReference>
<feature type="domain" description="Exonuclease" evidence="1">
    <location>
        <begin position="8"/>
        <end position="174"/>
    </location>
</feature>
<dbReference type="EMBL" id="JAPFQN010000011">
    <property type="protein sequence ID" value="MCX2745675.1"/>
    <property type="molecule type" value="Genomic_DNA"/>
</dbReference>
<dbReference type="Gene3D" id="3.30.420.10">
    <property type="entry name" value="Ribonuclease H-like superfamily/Ribonuclease H"/>
    <property type="match status" value="1"/>
</dbReference>
<keyword evidence="2" id="KW-0378">Hydrolase</keyword>
<dbReference type="InterPro" id="IPR012337">
    <property type="entry name" value="RNaseH-like_sf"/>
</dbReference>
<evidence type="ECO:0000313" key="3">
    <source>
        <dbReference type="Proteomes" id="UP001209885"/>
    </source>
</evidence>
<dbReference type="InterPro" id="IPR013520">
    <property type="entry name" value="Ribonucl_H"/>
</dbReference>
<dbReference type="RefSeq" id="WP_266058273.1">
    <property type="nucleotide sequence ID" value="NZ_JAPFQN010000011.1"/>
</dbReference>
<dbReference type="Pfam" id="PF00929">
    <property type="entry name" value="RNase_T"/>
    <property type="match status" value="1"/>
</dbReference>
<name>A0ABT3RX16_9BACT</name>
<dbReference type="InterPro" id="IPR046768">
    <property type="entry name" value="ExoX-like_C"/>
</dbReference>
<dbReference type="SUPFAM" id="SSF53098">
    <property type="entry name" value="Ribonuclease H-like"/>
    <property type="match status" value="1"/>
</dbReference>
<proteinExistence type="predicted"/>
<accession>A0ABT3RX16</accession>
<sequence>MYLNLKSPLAFFDLETTGTNISHDRIVEISIVKAMPDGTKDIKTMKINPEMPIPEEVSLIHGIRDEDIKDAPTFKQVAKELAKFLEGADLAGYNIVKFDVPVLVEEFLRADIDFDLSNRKLVDAQKIFFMMEKRTLSAAYKFYCDKTLDGAHSAEADTLATLEVLNAQLKMYEGMEVEDLLGKKIGVIENDMDKIHALTNKKMVDLAGRIVFNNKGEEVFNFGKHRGKLVCDVLKKEPGYYDWMMRGDFPLDTKRKLTQIKLRDFNMK</sequence>
<dbReference type="PANTHER" id="PTHR30231">
    <property type="entry name" value="DNA POLYMERASE III SUBUNIT EPSILON"/>
    <property type="match status" value="1"/>
</dbReference>
<dbReference type="GO" id="GO:0004527">
    <property type="term" value="F:exonuclease activity"/>
    <property type="evidence" value="ECO:0007669"/>
    <property type="project" value="UniProtKB-KW"/>
</dbReference>
<evidence type="ECO:0000259" key="1">
    <source>
        <dbReference type="SMART" id="SM00479"/>
    </source>
</evidence>
<protein>
    <submittedName>
        <fullName evidence="2">3'-5' exonuclease</fullName>
    </submittedName>
</protein>
<keyword evidence="2" id="KW-0540">Nuclease</keyword>
<dbReference type="InterPro" id="IPR036397">
    <property type="entry name" value="RNaseH_sf"/>
</dbReference>
<dbReference type="PANTHER" id="PTHR30231:SF41">
    <property type="entry name" value="DNA POLYMERASE III SUBUNIT EPSILON"/>
    <property type="match status" value="1"/>
</dbReference>
<dbReference type="CDD" id="cd06127">
    <property type="entry name" value="DEDDh"/>
    <property type="match status" value="1"/>
</dbReference>
<organism evidence="2 3">
    <name type="scientific">Mangrovivirga halotolerans</name>
    <dbReference type="NCBI Taxonomy" id="2993936"/>
    <lineage>
        <taxon>Bacteria</taxon>
        <taxon>Pseudomonadati</taxon>
        <taxon>Bacteroidota</taxon>
        <taxon>Cytophagia</taxon>
        <taxon>Cytophagales</taxon>
        <taxon>Mangrovivirgaceae</taxon>
        <taxon>Mangrovivirga</taxon>
    </lineage>
</organism>
<comment type="caution">
    <text evidence="2">The sequence shown here is derived from an EMBL/GenBank/DDBJ whole genome shotgun (WGS) entry which is preliminary data.</text>
</comment>
<dbReference type="Proteomes" id="UP001209885">
    <property type="component" value="Unassembled WGS sequence"/>
</dbReference>
<keyword evidence="3" id="KW-1185">Reference proteome</keyword>
<evidence type="ECO:0000313" key="2">
    <source>
        <dbReference type="EMBL" id="MCX2745675.1"/>
    </source>
</evidence>
<keyword evidence="2" id="KW-0269">Exonuclease</keyword>